<dbReference type="InterPro" id="IPR003018">
    <property type="entry name" value="GAF"/>
</dbReference>
<dbReference type="InterPro" id="IPR006674">
    <property type="entry name" value="HD_domain"/>
</dbReference>
<evidence type="ECO:0000313" key="5">
    <source>
        <dbReference type="Proteomes" id="UP001172778"/>
    </source>
</evidence>
<dbReference type="EMBL" id="JARRAF010000021">
    <property type="protein sequence ID" value="MDK2125610.1"/>
    <property type="molecule type" value="Genomic_DNA"/>
</dbReference>
<protein>
    <submittedName>
        <fullName evidence="4">HD domain-containing protein</fullName>
    </submittedName>
</protein>
<dbReference type="Gene3D" id="3.30.450.40">
    <property type="match status" value="1"/>
</dbReference>
<name>A0ABT7DZX3_9NEIS</name>
<accession>A0ABT7DZX3</accession>
<dbReference type="SMART" id="SM00471">
    <property type="entry name" value="HDc"/>
    <property type="match status" value="1"/>
</dbReference>
<gene>
    <name evidence="4" type="ORF">PZA18_16265</name>
</gene>
<dbReference type="SUPFAM" id="SSF109604">
    <property type="entry name" value="HD-domain/PDEase-like"/>
    <property type="match status" value="1"/>
</dbReference>
<dbReference type="PROSITE" id="PS51831">
    <property type="entry name" value="HD"/>
    <property type="match status" value="1"/>
</dbReference>
<dbReference type="PANTHER" id="PTHR45228">
    <property type="entry name" value="CYCLIC DI-GMP PHOSPHODIESTERASE TM_0186-RELATED"/>
    <property type="match status" value="1"/>
</dbReference>
<dbReference type="InterPro" id="IPR029016">
    <property type="entry name" value="GAF-like_dom_sf"/>
</dbReference>
<dbReference type="Pfam" id="PF01590">
    <property type="entry name" value="GAF"/>
    <property type="match status" value="1"/>
</dbReference>
<dbReference type="CDD" id="cd00077">
    <property type="entry name" value="HDc"/>
    <property type="match status" value="1"/>
</dbReference>
<organism evidence="4 5">
    <name type="scientific">Parachitinimonas caeni</name>
    <dbReference type="NCBI Taxonomy" id="3031301"/>
    <lineage>
        <taxon>Bacteria</taxon>
        <taxon>Pseudomonadati</taxon>
        <taxon>Pseudomonadota</taxon>
        <taxon>Betaproteobacteria</taxon>
        <taxon>Neisseriales</taxon>
        <taxon>Chitinibacteraceae</taxon>
        <taxon>Parachitinimonas</taxon>
    </lineage>
</organism>
<comment type="caution">
    <text evidence="4">The sequence shown here is derived from an EMBL/GenBank/DDBJ whole genome shotgun (WGS) entry which is preliminary data.</text>
</comment>
<dbReference type="RefSeq" id="WP_284101917.1">
    <property type="nucleotide sequence ID" value="NZ_JARRAF010000021.1"/>
</dbReference>
<dbReference type="PANTHER" id="PTHR45228:SF1">
    <property type="entry name" value="CYCLIC DI-GMP PHOSPHODIESTERASE TM_0186"/>
    <property type="match status" value="1"/>
</dbReference>
<dbReference type="InterPro" id="IPR003607">
    <property type="entry name" value="HD/PDEase_dom"/>
</dbReference>
<evidence type="ECO:0000259" key="2">
    <source>
        <dbReference type="PROSITE" id="PS51831"/>
    </source>
</evidence>
<dbReference type="Proteomes" id="UP001172778">
    <property type="component" value="Unassembled WGS sequence"/>
</dbReference>
<feature type="domain" description="HD" evidence="2">
    <location>
        <begin position="181"/>
        <end position="316"/>
    </location>
</feature>
<reference evidence="4" key="1">
    <citation type="submission" date="2023-03" db="EMBL/GenBank/DDBJ databases">
        <title>Chitinimonas shenzhenensis gen. nov., sp. nov., a novel member of family Burkholderiaceae isolated from activated sludge collected in Shen Zhen, China.</title>
        <authorList>
            <person name="Wang X."/>
        </authorList>
    </citation>
    <scope>NUCLEOTIDE SEQUENCE</scope>
    <source>
        <strain evidence="4">DQS-5</strain>
    </source>
</reference>
<sequence>MSGLHELQEPGPLSAKLHYLLHAMQKKYPAVERLAIALYDPGSDWVKTFVAIEREANPLPFYHARLRDTTWLQAVATSQSPRVINDFSVLEDSNKRHVQALLAVGYRASYTVPMCVNGQFFGFVFFNSCTPGLFQGALLAELDMLAHFASLLVYNEHANVRTLLATLKSAMNMARARDPETGNHLERMSRYARLIAQQIGAAFGQDDSFVEHVYLFAPLHDLGKITIPDQVLLKPGPLNAEEQVIMREHARAGLTLVEQILENFGLAGVGQIHLLRNIILHHHELFDGSGYPDGLAGDNIPLESRIVTVADVFDALTSQRPYKQAWPNEQAFDWLQQQSGRLFDPRCIHALLSCQDEIEHIQHCFAENIYG</sequence>
<evidence type="ECO:0000259" key="3">
    <source>
        <dbReference type="PROSITE" id="PS51832"/>
    </source>
</evidence>
<keyword evidence="5" id="KW-1185">Reference proteome</keyword>
<dbReference type="InterPro" id="IPR052020">
    <property type="entry name" value="Cyclic_di-GMP/3'3'-cGAMP_PDE"/>
</dbReference>
<dbReference type="SUPFAM" id="SSF55781">
    <property type="entry name" value="GAF domain-like"/>
    <property type="match status" value="1"/>
</dbReference>
<dbReference type="InterPro" id="IPR016132">
    <property type="entry name" value="Phyto_chromo_attachment"/>
</dbReference>
<feature type="domain" description="HD-GYP" evidence="3">
    <location>
        <begin position="159"/>
        <end position="367"/>
    </location>
</feature>
<dbReference type="Gene3D" id="1.10.3210.10">
    <property type="entry name" value="Hypothetical protein af1432"/>
    <property type="match status" value="1"/>
</dbReference>
<dbReference type="PROSITE" id="PS51832">
    <property type="entry name" value="HD_GYP"/>
    <property type="match status" value="1"/>
</dbReference>
<proteinExistence type="predicted"/>
<dbReference type="PROSITE" id="PS50046">
    <property type="entry name" value="PHYTOCHROME_2"/>
    <property type="match status" value="1"/>
</dbReference>
<evidence type="ECO:0000259" key="1">
    <source>
        <dbReference type="PROSITE" id="PS50046"/>
    </source>
</evidence>
<evidence type="ECO:0000313" key="4">
    <source>
        <dbReference type="EMBL" id="MDK2125610.1"/>
    </source>
</evidence>
<dbReference type="Pfam" id="PF13487">
    <property type="entry name" value="HD_5"/>
    <property type="match status" value="1"/>
</dbReference>
<feature type="domain" description="Phytochrome chromophore attachment site" evidence="1">
    <location>
        <begin position="97"/>
        <end position="151"/>
    </location>
</feature>
<dbReference type="InterPro" id="IPR037522">
    <property type="entry name" value="HD_GYP_dom"/>
</dbReference>